<dbReference type="PANTHER" id="PTHR34941:SF1">
    <property type="entry name" value="DEHYDRIN HIRD11"/>
    <property type="match status" value="1"/>
</dbReference>
<dbReference type="GO" id="GO:0046872">
    <property type="term" value="F:metal ion binding"/>
    <property type="evidence" value="ECO:0007669"/>
    <property type="project" value="InterPro"/>
</dbReference>
<dbReference type="Proteomes" id="UP000257109">
    <property type="component" value="Unassembled WGS sequence"/>
</dbReference>
<name>A0A371EER5_MUCPR</name>
<reference evidence="2" key="1">
    <citation type="submission" date="2018-05" db="EMBL/GenBank/DDBJ databases">
        <title>Draft genome of Mucuna pruriens seed.</title>
        <authorList>
            <person name="Nnadi N.E."/>
            <person name="Vos R."/>
            <person name="Hasami M.H."/>
            <person name="Devisetty U.K."/>
            <person name="Aguiy J.C."/>
        </authorList>
    </citation>
    <scope>NUCLEOTIDE SEQUENCE [LARGE SCALE GENOMIC DNA]</scope>
    <source>
        <strain evidence="2">JCA_2017</strain>
    </source>
</reference>
<dbReference type="EMBL" id="QJKJ01014333">
    <property type="protein sequence ID" value="RDX64545.1"/>
    <property type="molecule type" value="Genomic_DNA"/>
</dbReference>
<feature type="region of interest" description="Disordered" evidence="1">
    <location>
        <begin position="49"/>
        <end position="148"/>
    </location>
</feature>
<feature type="non-terminal residue" evidence="2">
    <location>
        <position position="1"/>
    </location>
</feature>
<dbReference type="AlphaFoldDB" id="A0A371EER5"/>
<organism evidence="2 3">
    <name type="scientific">Mucuna pruriens</name>
    <name type="common">Velvet bean</name>
    <name type="synonym">Dolichos pruriens</name>
    <dbReference type="NCBI Taxonomy" id="157652"/>
    <lineage>
        <taxon>Eukaryota</taxon>
        <taxon>Viridiplantae</taxon>
        <taxon>Streptophyta</taxon>
        <taxon>Embryophyta</taxon>
        <taxon>Tracheophyta</taxon>
        <taxon>Spermatophyta</taxon>
        <taxon>Magnoliopsida</taxon>
        <taxon>eudicotyledons</taxon>
        <taxon>Gunneridae</taxon>
        <taxon>Pentapetalae</taxon>
        <taxon>rosids</taxon>
        <taxon>fabids</taxon>
        <taxon>Fabales</taxon>
        <taxon>Fabaceae</taxon>
        <taxon>Papilionoideae</taxon>
        <taxon>50 kb inversion clade</taxon>
        <taxon>NPAAA clade</taxon>
        <taxon>indigoferoid/millettioid clade</taxon>
        <taxon>Phaseoleae</taxon>
        <taxon>Mucuna</taxon>
    </lineage>
</organism>
<evidence type="ECO:0000256" key="1">
    <source>
        <dbReference type="SAM" id="MobiDB-lite"/>
    </source>
</evidence>
<feature type="compositionally biased region" description="Basic and acidic residues" evidence="1">
    <location>
        <begin position="49"/>
        <end position="124"/>
    </location>
</feature>
<gene>
    <name evidence="2" type="primary">SRC1</name>
    <name evidence="2" type="ORF">CR513_56887</name>
</gene>
<dbReference type="InterPro" id="IPR039285">
    <property type="entry name" value="HIRD11-like"/>
</dbReference>
<evidence type="ECO:0000313" key="3">
    <source>
        <dbReference type="Proteomes" id="UP000257109"/>
    </source>
</evidence>
<accession>A0A371EER5</accession>
<keyword evidence="3" id="KW-1185">Reference proteome</keyword>
<feature type="compositionally biased region" description="Basic and acidic residues" evidence="1">
    <location>
        <begin position="138"/>
        <end position="148"/>
    </location>
</feature>
<evidence type="ECO:0000313" key="2">
    <source>
        <dbReference type="EMBL" id="RDX64545.1"/>
    </source>
</evidence>
<feature type="compositionally biased region" description="Basic residues" evidence="1">
    <location>
        <begin position="125"/>
        <end position="137"/>
    </location>
</feature>
<sequence>MAILIHNASALSPTSLPINTIQCCEEHIRNKTREKSETMSGIIHKIEETLHMGGHKKEGEHHGEQKGEHHGQGEHHGEHKGEHHGEYKGEHHGEHKGEHHGEEHKEGFVDKIKDKIHGEGEGHGDKKKKKKEKKKHEHGHDSSSSDNY</sequence>
<proteinExistence type="predicted"/>
<dbReference type="PANTHER" id="PTHR34941">
    <property type="entry name" value="DEHYDRIN HIRD11"/>
    <property type="match status" value="1"/>
</dbReference>
<comment type="caution">
    <text evidence="2">The sequence shown here is derived from an EMBL/GenBank/DDBJ whole genome shotgun (WGS) entry which is preliminary data.</text>
</comment>
<protein>
    <submittedName>
        <fullName evidence="2">Protein SRC1</fullName>
    </submittedName>
</protein>